<dbReference type="EMBL" id="JH430101">
    <property type="status" value="NOT_ANNOTATED_CDS"/>
    <property type="molecule type" value="Genomic_DNA"/>
</dbReference>
<keyword evidence="2" id="KW-0812">Transmembrane</keyword>
<evidence type="ECO:0000313" key="4">
    <source>
        <dbReference type="Proteomes" id="UP000014500"/>
    </source>
</evidence>
<keyword evidence="2" id="KW-0472">Membrane</keyword>
<keyword evidence="4" id="KW-1185">Reference proteome</keyword>
<feature type="compositionally biased region" description="Basic and acidic residues" evidence="1">
    <location>
        <begin position="1"/>
        <end position="20"/>
    </location>
</feature>
<dbReference type="EnsemblMetazoa" id="SMAR000525-RA">
    <property type="protein sequence ID" value="SMAR000525-PA"/>
    <property type="gene ID" value="SMAR000525"/>
</dbReference>
<accession>T1II39</accession>
<keyword evidence="2" id="KW-1133">Transmembrane helix</keyword>
<feature type="transmembrane region" description="Helical" evidence="2">
    <location>
        <begin position="106"/>
        <end position="127"/>
    </location>
</feature>
<sequence length="150" mass="17358">MLHESNDLQVCRYEREETKKTQKKQPSRSGQTPKRNRNQKRDTKQQRGRSEQRLTEKKEKKERCSKILVKIVILGCSFMDLIIYGFFLVVVITSLIIAAIIFSDVIGVILILIAAIVAVFGAPYFFLNQSGNVRNQSRRCQSRCCTDRFK</sequence>
<evidence type="ECO:0000256" key="2">
    <source>
        <dbReference type="SAM" id="Phobius"/>
    </source>
</evidence>
<evidence type="ECO:0000313" key="3">
    <source>
        <dbReference type="EnsemblMetazoa" id="SMAR000525-PA"/>
    </source>
</evidence>
<protein>
    <submittedName>
        <fullName evidence="3">Uncharacterized protein</fullName>
    </submittedName>
</protein>
<feature type="compositionally biased region" description="Basic and acidic residues" evidence="1">
    <location>
        <begin position="39"/>
        <end position="61"/>
    </location>
</feature>
<dbReference type="AlphaFoldDB" id="T1II39"/>
<dbReference type="HOGENOM" id="CLU_1742820_0_0_1"/>
<reference evidence="4" key="1">
    <citation type="submission" date="2011-05" db="EMBL/GenBank/DDBJ databases">
        <authorList>
            <person name="Richards S.R."/>
            <person name="Qu J."/>
            <person name="Jiang H."/>
            <person name="Jhangiani S.N."/>
            <person name="Agravi P."/>
            <person name="Goodspeed R."/>
            <person name="Gross S."/>
            <person name="Mandapat C."/>
            <person name="Jackson L."/>
            <person name="Mathew T."/>
            <person name="Pu L."/>
            <person name="Thornton R."/>
            <person name="Saada N."/>
            <person name="Wilczek-Boney K.B."/>
            <person name="Lee S."/>
            <person name="Kovar C."/>
            <person name="Wu Y."/>
            <person name="Scherer S.E."/>
            <person name="Worley K.C."/>
            <person name="Muzny D.M."/>
            <person name="Gibbs R."/>
        </authorList>
    </citation>
    <scope>NUCLEOTIDE SEQUENCE</scope>
    <source>
        <strain evidence="4">Brora</strain>
    </source>
</reference>
<dbReference type="Proteomes" id="UP000014500">
    <property type="component" value="Unassembled WGS sequence"/>
</dbReference>
<proteinExistence type="predicted"/>
<organism evidence="3 4">
    <name type="scientific">Strigamia maritima</name>
    <name type="common">European centipede</name>
    <name type="synonym">Geophilus maritimus</name>
    <dbReference type="NCBI Taxonomy" id="126957"/>
    <lineage>
        <taxon>Eukaryota</taxon>
        <taxon>Metazoa</taxon>
        <taxon>Ecdysozoa</taxon>
        <taxon>Arthropoda</taxon>
        <taxon>Myriapoda</taxon>
        <taxon>Chilopoda</taxon>
        <taxon>Pleurostigmophora</taxon>
        <taxon>Geophilomorpha</taxon>
        <taxon>Linotaeniidae</taxon>
        <taxon>Strigamia</taxon>
    </lineage>
</organism>
<feature type="region of interest" description="Disordered" evidence="1">
    <location>
        <begin position="1"/>
        <end position="61"/>
    </location>
</feature>
<reference evidence="3" key="2">
    <citation type="submission" date="2015-02" db="UniProtKB">
        <authorList>
            <consortium name="EnsemblMetazoa"/>
        </authorList>
    </citation>
    <scope>IDENTIFICATION</scope>
</reference>
<feature type="transmembrane region" description="Helical" evidence="2">
    <location>
        <begin position="67"/>
        <end position="100"/>
    </location>
</feature>
<evidence type="ECO:0000256" key="1">
    <source>
        <dbReference type="SAM" id="MobiDB-lite"/>
    </source>
</evidence>
<name>T1II39_STRMM</name>